<evidence type="ECO:0000256" key="8">
    <source>
        <dbReference type="ARBA" id="ARBA00022837"/>
    </source>
</evidence>
<dbReference type="Pfam" id="PF00153">
    <property type="entry name" value="Mito_carr"/>
    <property type="match status" value="3"/>
</dbReference>
<evidence type="ECO:0000256" key="14">
    <source>
        <dbReference type="SAM" id="MobiDB-lite"/>
    </source>
</evidence>
<dbReference type="Gene3D" id="1.10.238.10">
    <property type="entry name" value="EF-hand"/>
    <property type="match status" value="1"/>
</dbReference>
<proteinExistence type="inferred from homology"/>
<evidence type="ECO:0000256" key="9">
    <source>
        <dbReference type="ARBA" id="ARBA00022989"/>
    </source>
</evidence>
<evidence type="ECO:0000256" key="4">
    <source>
        <dbReference type="ARBA" id="ARBA00022692"/>
    </source>
</evidence>
<feature type="repeat" description="Solcar" evidence="12">
    <location>
        <begin position="161"/>
        <end position="248"/>
    </location>
</feature>
<dbReference type="InterPro" id="IPR002067">
    <property type="entry name" value="MCP"/>
</dbReference>
<evidence type="ECO:0000256" key="2">
    <source>
        <dbReference type="ARBA" id="ARBA00006375"/>
    </source>
</evidence>
<protein>
    <recommendedName>
        <fullName evidence="15">EF-hand domain-containing protein</fullName>
    </recommendedName>
</protein>
<reference evidence="16" key="1">
    <citation type="journal article" date="2020" name="Fungal Divers.">
        <title>Resolving the Mortierellaceae phylogeny through synthesis of multi-gene phylogenetics and phylogenomics.</title>
        <authorList>
            <person name="Vandepol N."/>
            <person name="Liber J."/>
            <person name="Desiro A."/>
            <person name="Na H."/>
            <person name="Kennedy M."/>
            <person name="Barry K."/>
            <person name="Grigoriev I.V."/>
            <person name="Miller A.N."/>
            <person name="O'Donnell K."/>
            <person name="Stajich J.E."/>
            <person name="Bonito G."/>
        </authorList>
    </citation>
    <scope>NUCLEOTIDE SEQUENCE</scope>
    <source>
        <strain evidence="16">NRRL 2591</strain>
    </source>
</reference>
<evidence type="ECO:0000259" key="15">
    <source>
        <dbReference type="PROSITE" id="PS50222"/>
    </source>
</evidence>
<dbReference type="GO" id="GO:0005509">
    <property type="term" value="F:calcium ion binding"/>
    <property type="evidence" value="ECO:0007669"/>
    <property type="project" value="InterPro"/>
</dbReference>
<dbReference type="PROSITE" id="PS50222">
    <property type="entry name" value="EF_HAND_2"/>
    <property type="match status" value="1"/>
</dbReference>
<evidence type="ECO:0000256" key="6">
    <source>
        <dbReference type="ARBA" id="ARBA00022737"/>
    </source>
</evidence>
<dbReference type="PROSITE" id="PS50920">
    <property type="entry name" value="SOLCAR"/>
    <property type="match status" value="3"/>
</dbReference>
<dbReference type="InterPro" id="IPR023395">
    <property type="entry name" value="MCP_dom_sf"/>
</dbReference>
<gene>
    <name evidence="16" type="ORF">EC957_005209</name>
</gene>
<dbReference type="EMBL" id="JAAAXW010000238">
    <property type="protein sequence ID" value="KAF9539592.1"/>
    <property type="molecule type" value="Genomic_DNA"/>
</dbReference>
<evidence type="ECO:0000256" key="10">
    <source>
        <dbReference type="ARBA" id="ARBA00023128"/>
    </source>
</evidence>
<keyword evidence="8" id="KW-0106">Calcium</keyword>
<dbReference type="SUPFAM" id="SSF103506">
    <property type="entry name" value="Mitochondrial carrier"/>
    <property type="match status" value="1"/>
</dbReference>
<keyword evidence="3 13" id="KW-0813">Transport</keyword>
<name>A0A9P6JZU7_9FUNG</name>
<dbReference type="InterPro" id="IPR018247">
    <property type="entry name" value="EF_Hand_1_Ca_BS"/>
</dbReference>
<sequence length="460" mass="50222">MDDSQRHRLVQSAFHALDHNKDGSINARDLLSVYADTFPTPEPGHAPLDEATANALISIASSYSTDGQDSPSISFQDFQHFLKIHRIEVIPTDKGWTRESLEALLKDLTQVKARISDSLHQESASALSSSSTGPPEPEVSKKKTQEPVIGSIEYMKRVLTSDTVKHLIAGGAAGAVSRTIVSPLERMKILFQASSPEPANYQGVIPTLRKMWVEEGFLGFMRGNGTNVIRIVPYSAVQFASYEQFKKLLVDPTTRELDTPRRLTAGALAGLTSVAFTYPLDIVRTRLSIQSAQVANTKEAQAALPGIWKTMVHIYTKEGGVVGLYRGLGPTLTGVAPYVALNFQAYEVLRSHLTPPGEVAPSVGMKLICGAVAGSFAQTVTYPLDVLRRRMQVTGMDAVSYKYSSTWDGVKKIIKQEGMRGLYKGMIPNYLKVAPAISISFVVYEQCKQILIGKKTTAGM</sequence>
<keyword evidence="10" id="KW-0496">Mitochondrion</keyword>
<keyword evidence="17" id="KW-1185">Reference proteome</keyword>
<accession>A0A9P6JZU7</accession>
<keyword evidence="4 12" id="KW-0812">Transmembrane</keyword>
<keyword evidence="9" id="KW-1133">Transmembrane helix</keyword>
<feature type="region of interest" description="Disordered" evidence="14">
    <location>
        <begin position="122"/>
        <end position="145"/>
    </location>
</feature>
<comment type="caution">
    <text evidence="16">The sequence shown here is derived from an EMBL/GenBank/DDBJ whole genome shotgun (WGS) entry which is preliminary data.</text>
</comment>
<evidence type="ECO:0000256" key="13">
    <source>
        <dbReference type="RuleBase" id="RU000488"/>
    </source>
</evidence>
<feature type="domain" description="EF-hand" evidence="15">
    <location>
        <begin position="5"/>
        <end position="40"/>
    </location>
</feature>
<dbReference type="InterPro" id="IPR011992">
    <property type="entry name" value="EF-hand-dom_pair"/>
</dbReference>
<comment type="subcellular location">
    <subcellularLocation>
        <location evidence="1">Mitochondrion inner membrane</location>
        <topology evidence="1">Multi-pass membrane protein</topology>
    </subcellularLocation>
</comment>
<evidence type="ECO:0000256" key="7">
    <source>
        <dbReference type="ARBA" id="ARBA00022792"/>
    </source>
</evidence>
<keyword evidence="6" id="KW-0677">Repeat</keyword>
<evidence type="ECO:0000256" key="11">
    <source>
        <dbReference type="ARBA" id="ARBA00023136"/>
    </source>
</evidence>
<evidence type="ECO:0000256" key="5">
    <source>
        <dbReference type="ARBA" id="ARBA00022723"/>
    </source>
</evidence>
<evidence type="ECO:0000313" key="16">
    <source>
        <dbReference type="EMBL" id="KAF9539592.1"/>
    </source>
</evidence>
<comment type="similarity">
    <text evidence="2 13">Belongs to the mitochondrial carrier (TC 2.A.29) family.</text>
</comment>
<dbReference type="PROSITE" id="PS00018">
    <property type="entry name" value="EF_HAND_1"/>
    <property type="match status" value="1"/>
</dbReference>
<dbReference type="FunFam" id="1.50.40.10:FF:000016">
    <property type="entry name" value="Solute carrier family 25 member 23"/>
    <property type="match status" value="1"/>
</dbReference>
<dbReference type="PANTHER" id="PTHR24089">
    <property type="entry name" value="SOLUTE CARRIER FAMILY 25"/>
    <property type="match status" value="1"/>
</dbReference>
<dbReference type="InterPro" id="IPR002048">
    <property type="entry name" value="EF_hand_dom"/>
</dbReference>
<keyword evidence="7" id="KW-0999">Mitochondrion inner membrane</keyword>
<dbReference type="InterPro" id="IPR018108">
    <property type="entry name" value="MCP_transmembrane"/>
</dbReference>
<keyword evidence="11 12" id="KW-0472">Membrane</keyword>
<evidence type="ECO:0000256" key="12">
    <source>
        <dbReference type="PROSITE-ProRule" id="PRU00282"/>
    </source>
</evidence>
<dbReference type="GO" id="GO:0005743">
    <property type="term" value="C:mitochondrial inner membrane"/>
    <property type="evidence" value="ECO:0007669"/>
    <property type="project" value="UniProtKB-SubCell"/>
</dbReference>
<dbReference type="GO" id="GO:0055085">
    <property type="term" value="P:transmembrane transport"/>
    <property type="evidence" value="ECO:0007669"/>
    <property type="project" value="InterPro"/>
</dbReference>
<feature type="repeat" description="Solcar" evidence="12">
    <location>
        <begin position="257"/>
        <end position="352"/>
    </location>
</feature>
<dbReference type="Proteomes" id="UP000723463">
    <property type="component" value="Unassembled WGS sequence"/>
</dbReference>
<dbReference type="SUPFAM" id="SSF47473">
    <property type="entry name" value="EF-hand"/>
    <property type="match status" value="1"/>
</dbReference>
<organism evidence="16 17">
    <name type="scientific">Mortierella hygrophila</name>
    <dbReference type="NCBI Taxonomy" id="979708"/>
    <lineage>
        <taxon>Eukaryota</taxon>
        <taxon>Fungi</taxon>
        <taxon>Fungi incertae sedis</taxon>
        <taxon>Mucoromycota</taxon>
        <taxon>Mortierellomycotina</taxon>
        <taxon>Mortierellomycetes</taxon>
        <taxon>Mortierellales</taxon>
        <taxon>Mortierellaceae</taxon>
        <taxon>Mortierella</taxon>
    </lineage>
</organism>
<evidence type="ECO:0000313" key="17">
    <source>
        <dbReference type="Proteomes" id="UP000723463"/>
    </source>
</evidence>
<dbReference type="Gene3D" id="1.50.40.10">
    <property type="entry name" value="Mitochondrial carrier domain"/>
    <property type="match status" value="1"/>
</dbReference>
<evidence type="ECO:0000256" key="1">
    <source>
        <dbReference type="ARBA" id="ARBA00004448"/>
    </source>
</evidence>
<keyword evidence="5" id="KW-0479">Metal-binding</keyword>
<feature type="repeat" description="Solcar" evidence="12">
    <location>
        <begin position="361"/>
        <end position="450"/>
    </location>
</feature>
<evidence type="ECO:0000256" key="3">
    <source>
        <dbReference type="ARBA" id="ARBA00022448"/>
    </source>
</evidence>
<dbReference type="PRINTS" id="PR00926">
    <property type="entry name" value="MITOCARRIER"/>
</dbReference>
<dbReference type="AlphaFoldDB" id="A0A9P6JZU7"/>